<keyword evidence="6" id="KW-1185">Reference proteome</keyword>
<dbReference type="PROSITE" id="PS51257">
    <property type="entry name" value="PROKAR_LIPOPROTEIN"/>
    <property type="match status" value="1"/>
</dbReference>
<evidence type="ECO:0000256" key="3">
    <source>
        <dbReference type="PROSITE-ProRule" id="PRU00339"/>
    </source>
</evidence>
<evidence type="ECO:0000313" key="6">
    <source>
        <dbReference type="Proteomes" id="UP000192330"/>
    </source>
</evidence>
<organism evidence="5 6">
    <name type="scientific">Primorskyibacter flagellatus</name>
    <dbReference type="NCBI Taxonomy" id="1387277"/>
    <lineage>
        <taxon>Bacteria</taxon>
        <taxon>Pseudomonadati</taxon>
        <taxon>Pseudomonadota</taxon>
        <taxon>Alphaproteobacteria</taxon>
        <taxon>Rhodobacterales</taxon>
        <taxon>Roseobacteraceae</taxon>
        <taxon>Primorskyibacter</taxon>
    </lineage>
</organism>
<keyword evidence="2 3" id="KW-0802">TPR repeat</keyword>
<dbReference type="Proteomes" id="UP000192330">
    <property type="component" value="Unassembled WGS sequence"/>
</dbReference>
<dbReference type="RefSeq" id="WP_084354280.1">
    <property type="nucleotide sequence ID" value="NZ_FWYD01000022.1"/>
</dbReference>
<feature type="chain" id="PRO_5012596798" evidence="4">
    <location>
        <begin position="19"/>
        <end position="181"/>
    </location>
</feature>
<evidence type="ECO:0000256" key="2">
    <source>
        <dbReference type="ARBA" id="ARBA00022803"/>
    </source>
</evidence>
<dbReference type="SUPFAM" id="SSF48452">
    <property type="entry name" value="TPR-like"/>
    <property type="match status" value="1"/>
</dbReference>
<reference evidence="5 6" key="1">
    <citation type="submission" date="2017-04" db="EMBL/GenBank/DDBJ databases">
        <authorList>
            <person name="Afonso C.L."/>
            <person name="Miller P.J."/>
            <person name="Scott M.A."/>
            <person name="Spackman E."/>
            <person name="Goraichik I."/>
            <person name="Dimitrov K.M."/>
            <person name="Suarez D.L."/>
            <person name="Swayne D.E."/>
        </authorList>
    </citation>
    <scope>NUCLEOTIDE SEQUENCE [LARGE SCALE GENOMIC DNA]</scope>
    <source>
        <strain evidence="5 6">CGMCC 1.12644</strain>
    </source>
</reference>
<dbReference type="PANTHER" id="PTHR44858">
    <property type="entry name" value="TETRATRICOPEPTIDE REPEAT PROTEIN 6"/>
    <property type="match status" value="1"/>
</dbReference>
<dbReference type="InterPro" id="IPR050498">
    <property type="entry name" value="Ycf3"/>
</dbReference>
<proteinExistence type="predicted"/>
<dbReference type="PROSITE" id="PS50005">
    <property type="entry name" value="TPR"/>
    <property type="match status" value="1"/>
</dbReference>
<feature type="repeat" description="TPR" evidence="3">
    <location>
        <begin position="100"/>
        <end position="133"/>
    </location>
</feature>
<sequence length="181" mass="20170">MIRACLTALALTSTSALAQSCPPAPDHSERLAQLIAEAQSAPTEMDGRLASNKMWDLWADAPDETAQEILDSGLRKRRAFDLLGARADFDRLIDYCPDYAEGYNQRAFVNFIRQDYEIALQDLDRALNRSPNHVAALAGKALTLIGLKRQDEAQTVLRQALSLNPWLAERQFLTEPDGQEL</sequence>
<name>A0A1W2E4B0_9RHOB</name>
<feature type="signal peptide" evidence="4">
    <location>
        <begin position="1"/>
        <end position="18"/>
    </location>
</feature>
<evidence type="ECO:0000313" key="5">
    <source>
        <dbReference type="EMBL" id="SMD04545.1"/>
    </source>
</evidence>
<dbReference type="InterPro" id="IPR019734">
    <property type="entry name" value="TPR_rpt"/>
</dbReference>
<keyword evidence="1" id="KW-0677">Repeat</keyword>
<accession>A0A1W2E4B0</accession>
<evidence type="ECO:0000256" key="1">
    <source>
        <dbReference type="ARBA" id="ARBA00022737"/>
    </source>
</evidence>
<dbReference type="STRING" id="1387277.SAMN06295998_12214"/>
<dbReference type="InterPro" id="IPR011990">
    <property type="entry name" value="TPR-like_helical_dom_sf"/>
</dbReference>
<protein>
    <submittedName>
        <fullName evidence="5">Tetratricopeptide repeat-containing protein</fullName>
    </submittedName>
</protein>
<dbReference type="SMART" id="SM00028">
    <property type="entry name" value="TPR"/>
    <property type="match status" value="2"/>
</dbReference>
<gene>
    <name evidence="5" type="ORF">SAMN06295998_12214</name>
</gene>
<keyword evidence="4" id="KW-0732">Signal</keyword>
<dbReference type="Gene3D" id="1.25.40.10">
    <property type="entry name" value="Tetratricopeptide repeat domain"/>
    <property type="match status" value="1"/>
</dbReference>
<evidence type="ECO:0000256" key="4">
    <source>
        <dbReference type="SAM" id="SignalP"/>
    </source>
</evidence>
<dbReference type="Pfam" id="PF14559">
    <property type="entry name" value="TPR_19"/>
    <property type="match status" value="1"/>
</dbReference>
<dbReference type="PANTHER" id="PTHR44858:SF1">
    <property type="entry name" value="UDP-N-ACETYLGLUCOSAMINE--PEPTIDE N-ACETYLGLUCOSAMINYLTRANSFERASE SPINDLY-RELATED"/>
    <property type="match status" value="1"/>
</dbReference>
<dbReference type="AlphaFoldDB" id="A0A1W2E4B0"/>
<dbReference type="EMBL" id="FWYD01000022">
    <property type="protein sequence ID" value="SMD04545.1"/>
    <property type="molecule type" value="Genomic_DNA"/>
</dbReference>
<dbReference type="OrthoDB" id="9815010at2"/>